<evidence type="ECO:0000256" key="5">
    <source>
        <dbReference type="RuleBase" id="RU000589"/>
    </source>
</evidence>
<comment type="similarity">
    <text evidence="1">Belongs to the pectinesterase family.</text>
</comment>
<evidence type="ECO:0000256" key="4">
    <source>
        <dbReference type="PROSITE-ProRule" id="PRU10040"/>
    </source>
</evidence>
<keyword evidence="3 5" id="KW-0063">Aspartyl esterase</keyword>
<comment type="pathway">
    <text evidence="5">Glycan metabolism; pectin degradation; 2-dehydro-3-deoxy-D-gluconate from pectin: step 1/5.</text>
</comment>
<evidence type="ECO:0000256" key="2">
    <source>
        <dbReference type="ARBA" id="ARBA00022801"/>
    </source>
</evidence>
<dbReference type="InterPro" id="IPR011050">
    <property type="entry name" value="Pectin_lyase_fold/virulence"/>
</dbReference>
<comment type="caution">
    <text evidence="7">The sequence shown here is derived from an EMBL/GenBank/DDBJ whole genome shotgun (WGS) entry which is preliminary data.</text>
</comment>
<dbReference type="InterPro" id="IPR033131">
    <property type="entry name" value="Pectinesterase_Asp_AS"/>
</dbReference>
<reference evidence="7" key="2">
    <citation type="submission" date="2023-07" db="EMBL/GenBank/DDBJ databases">
        <authorList>
            <person name="Sun H."/>
        </authorList>
    </citation>
    <scope>NUCLEOTIDE SEQUENCE</scope>
    <source>
        <strain evidence="7">05753</strain>
    </source>
</reference>
<dbReference type="EMBL" id="JAUKWQ010000009">
    <property type="protein sequence ID" value="MDO1584670.1"/>
    <property type="molecule type" value="Genomic_DNA"/>
</dbReference>
<feature type="domain" description="Pectinesterase catalytic" evidence="6">
    <location>
        <begin position="5"/>
        <end position="158"/>
    </location>
</feature>
<comment type="catalytic activity">
    <reaction evidence="5">
        <text>[(1-&gt;4)-alpha-D-galacturonosyl methyl ester](n) + n H2O = [(1-&gt;4)-alpha-D-galacturonosyl](n) + n methanol + n H(+)</text>
        <dbReference type="Rhea" id="RHEA:22380"/>
        <dbReference type="Rhea" id="RHEA-COMP:14570"/>
        <dbReference type="Rhea" id="RHEA-COMP:14573"/>
        <dbReference type="ChEBI" id="CHEBI:15377"/>
        <dbReference type="ChEBI" id="CHEBI:15378"/>
        <dbReference type="ChEBI" id="CHEBI:17790"/>
        <dbReference type="ChEBI" id="CHEBI:140522"/>
        <dbReference type="ChEBI" id="CHEBI:140523"/>
        <dbReference type="EC" id="3.1.1.11"/>
    </reaction>
</comment>
<evidence type="ECO:0000313" key="7">
    <source>
        <dbReference type="EMBL" id="MDO1584670.1"/>
    </source>
</evidence>
<name>A0ABT8T1P7_9HYPH</name>
<organism evidence="7 8">
    <name type="scientific">Rhizobium oryzicola</name>
    <dbReference type="NCBI Taxonomy" id="1232668"/>
    <lineage>
        <taxon>Bacteria</taxon>
        <taxon>Pseudomonadati</taxon>
        <taxon>Pseudomonadota</taxon>
        <taxon>Alphaproteobacteria</taxon>
        <taxon>Hyphomicrobiales</taxon>
        <taxon>Rhizobiaceae</taxon>
        <taxon>Rhizobium/Agrobacterium group</taxon>
        <taxon>Rhizobium</taxon>
    </lineage>
</organism>
<dbReference type="PROSITE" id="PS00503">
    <property type="entry name" value="PECTINESTERASE_2"/>
    <property type="match status" value="1"/>
</dbReference>
<dbReference type="EC" id="3.1.1.11" evidence="5"/>
<reference evidence="7" key="1">
    <citation type="journal article" date="2015" name="Int. J. Syst. Evol. Microbiol.">
        <title>Rhizobium oryzicola sp. nov., potential plant-growth-promoting endophytic bacteria isolated from rice roots.</title>
        <authorList>
            <person name="Zhang X.X."/>
            <person name="Gao J.S."/>
            <person name="Cao Y.H."/>
            <person name="Sheirdil R.A."/>
            <person name="Wang X.C."/>
            <person name="Zhang L."/>
        </authorList>
    </citation>
    <scope>NUCLEOTIDE SEQUENCE</scope>
    <source>
        <strain evidence="7">05753</strain>
    </source>
</reference>
<dbReference type="PANTHER" id="PTHR31321:SF57">
    <property type="entry name" value="PECTINESTERASE 53-RELATED"/>
    <property type="match status" value="1"/>
</dbReference>
<dbReference type="PANTHER" id="PTHR31321">
    <property type="entry name" value="ACYL-COA THIOESTER HYDROLASE YBHC-RELATED"/>
    <property type="match status" value="1"/>
</dbReference>
<dbReference type="InterPro" id="IPR012334">
    <property type="entry name" value="Pectin_lyas_fold"/>
</dbReference>
<accession>A0ABT8T1P7</accession>
<proteinExistence type="inferred from homology"/>
<dbReference type="Gene3D" id="2.160.20.10">
    <property type="entry name" value="Single-stranded right-handed beta-helix, Pectin lyase-like"/>
    <property type="match status" value="1"/>
</dbReference>
<keyword evidence="2 5" id="KW-0378">Hydrolase</keyword>
<feature type="active site" evidence="4">
    <location>
        <position position="42"/>
    </location>
</feature>
<protein>
    <recommendedName>
        <fullName evidence="5">Pectinesterase</fullName>
        <ecNumber evidence="5">3.1.1.11</ecNumber>
    </recommendedName>
</protein>
<sequence length="184" mass="20686">MGLHLIGWQDTLYAGSHGCNGPESCRPTRQYYEDALIEGSVDFVFGDALAWFERPELRGVNRGKITVTAQSRRVPQQRSGYVFHDCKVTGDASVQTISLGRPWRDYATVTYIDCWLDARVLPEGFTEWQGEHRLPTARYMIIDATGPGSDTNAREPWMISADAEARSILSTPERYFAEYAQGGE</sequence>
<dbReference type="RefSeq" id="WP_302078941.1">
    <property type="nucleotide sequence ID" value="NZ_JAUKWQ010000009.1"/>
</dbReference>
<evidence type="ECO:0000313" key="8">
    <source>
        <dbReference type="Proteomes" id="UP001169006"/>
    </source>
</evidence>
<dbReference type="InterPro" id="IPR000070">
    <property type="entry name" value="Pectinesterase_cat"/>
</dbReference>
<dbReference type="Proteomes" id="UP001169006">
    <property type="component" value="Unassembled WGS sequence"/>
</dbReference>
<evidence type="ECO:0000256" key="1">
    <source>
        <dbReference type="ARBA" id="ARBA00008891"/>
    </source>
</evidence>
<evidence type="ECO:0000256" key="3">
    <source>
        <dbReference type="ARBA" id="ARBA00023085"/>
    </source>
</evidence>
<keyword evidence="8" id="KW-1185">Reference proteome</keyword>
<gene>
    <name evidence="7" type="ORF">Q2T52_21505</name>
</gene>
<dbReference type="SUPFAM" id="SSF51126">
    <property type="entry name" value="Pectin lyase-like"/>
    <property type="match status" value="1"/>
</dbReference>
<evidence type="ECO:0000259" key="6">
    <source>
        <dbReference type="Pfam" id="PF01095"/>
    </source>
</evidence>
<dbReference type="Pfam" id="PF01095">
    <property type="entry name" value="Pectinesterase"/>
    <property type="match status" value="1"/>
</dbReference>